<feature type="transmembrane region" description="Helical" evidence="15">
    <location>
        <begin position="838"/>
        <end position="859"/>
    </location>
</feature>
<dbReference type="InterPro" id="IPR006068">
    <property type="entry name" value="ATPase_P-typ_cation-transptr_C"/>
</dbReference>
<comment type="caution">
    <text evidence="15">Lacks conserved residue(s) required for the propagation of feature annotation.</text>
</comment>
<dbReference type="SFLD" id="SFLDF00027">
    <property type="entry name" value="p-type_atpase"/>
    <property type="match status" value="1"/>
</dbReference>
<dbReference type="Pfam" id="PF00690">
    <property type="entry name" value="Cation_ATPase_N"/>
    <property type="match status" value="1"/>
</dbReference>
<feature type="transmembrane region" description="Helical" evidence="15">
    <location>
        <begin position="1016"/>
        <end position="1035"/>
    </location>
</feature>
<dbReference type="InterPro" id="IPR001757">
    <property type="entry name" value="P_typ_ATPase"/>
</dbReference>
<name>A0A835ZLB8_9STRA</name>
<dbReference type="GO" id="GO:0046872">
    <property type="term" value="F:metal ion binding"/>
    <property type="evidence" value="ECO:0007669"/>
    <property type="project" value="UniProtKB-KW"/>
</dbReference>
<dbReference type="Gene3D" id="3.40.1110.10">
    <property type="entry name" value="Calcium-transporting ATPase, cytoplasmic domain N"/>
    <property type="match status" value="2"/>
</dbReference>
<organism evidence="18 19">
    <name type="scientific">Tribonema minus</name>
    <dbReference type="NCBI Taxonomy" id="303371"/>
    <lineage>
        <taxon>Eukaryota</taxon>
        <taxon>Sar</taxon>
        <taxon>Stramenopiles</taxon>
        <taxon>Ochrophyta</taxon>
        <taxon>PX clade</taxon>
        <taxon>Xanthophyceae</taxon>
        <taxon>Tribonematales</taxon>
        <taxon>Tribonemataceae</taxon>
        <taxon>Tribonema</taxon>
    </lineage>
</organism>
<keyword evidence="9" id="KW-0460">Magnesium</keyword>
<feature type="transmembrane region" description="Helical" evidence="15">
    <location>
        <begin position="915"/>
        <end position="932"/>
    </location>
</feature>
<dbReference type="Gene3D" id="2.70.150.10">
    <property type="entry name" value="Calcium-transporting ATPase, cytoplasmic transduction domain A"/>
    <property type="match status" value="1"/>
</dbReference>
<dbReference type="PANTHER" id="PTHR24093:SF369">
    <property type="entry name" value="CALCIUM-TRANSPORTING ATPASE"/>
    <property type="match status" value="1"/>
</dbReference>
<keyword evidence="10" id="KW-1278">Translocase</keyword>
<dbReference type="PRINTS" id="PR00119">
    <property type="entry name" value="CATATPASE"/>
</dbReference>
<feature type="transmembrane region" description="Helical" evidence="15">
    <location>
        <begin position="153"/>
        <end position="175"/>
    </location>
</feature>
<dbReference type="InterPro" id="IPR004014">
    <property type="entry name" value="ATPase_P-typ_cation-transptr_N"/>
</dbReference>
<dbReference type="SUPFAM" id="SSF81665">
    <property type="entry name" value="Calcium ATPase, transmembrane domain M"/>
    <property type="match status" value="1"/>
</dbReference>
<accession>A0A835ZLB8</accession>
<comment type="function">
    <text evidence="15">Catalyzes the hydrolysis of ATP coupled with the transport of calcium.</text>
</comment>
<evidence type="ECO:0000256" key="6">
    <source>
        <dbReference type="ARBA" id="ARBA00022741"/>
    </source>
</evidence>
<evidence type="ECO:0000256" key="14">
    <source>
        <dbReference type="ARBA" id="ARBA00048694"/>
    </source>
</evidence>
<comment type="similarity">
    <text evidence="15">Belongs to the cation transport ATPase (P-type) (TC 3.A.3) family.</text>
</comment>
<dbReference type="InterPro" id="IPR036412">
    <property type="entry name" value="HAD-like_sf"/>
</dbReference>
<keyword evidence="12 15" id="KW-0406">Ion transport</keyword>
<dbReference type="EMBL" id="JAFCMP010000024">
    <property type="protein sequence ID" value="KAG5190998.1"/>
    <property type="molecule type" value="Genomic_DNA"/>
</dbReference>
<dbReference type="GO" id="GO:0016887">
    <property type="term" value="F:ATP hydrolysis activity"/>
    <property type="evidence" value="ECO:0007669"/>
    <property type="project" value="InterPro"/>
</dbReference>
<reference evidence="18" key="1">
    <citation type="submission" date="2021-02" db="EMBL/GenBank/DDBJ databases">
        <title>First Annotated Genome of the Yellow-green Alga Tribonema minus.</title>
        <authorList>
            <person name="Mahan K.M."/>
        </authorList>
    </citation>
    <scope>NUCLEOTIDE SEQUENCE</scope>
    <source>
        <strain evidence="18">UTEX B ZZ1240</strain>
    </source>
</reference>
<dbReference type="SMART" id="SM00831">
    <property type="entry name" value="Cation_ATPase_N"/>
    <property type="match status" value="1"/>
</dbReference>
<evidence type="ECO:0000256" key="1">
    <source>
        <dbReference type="ARBA" id="ARBA00004127"/>
    </source>
</evidence>
<dbReference type="SFLD" id="SFLDS00003">
    <property type="entry name" value="Haloacid_Dehalogenase"/>
    <property type="match status" value="1"/>
</dbReference>
<feature type="transmembrane region" description="Helical" evidence="15">
    <location>
        <begin position="181"/>
        <end position="201"/>
    </location>
</feature>
<keyword evidence="19" id="KW-1185">Reference proteome</keyword>
<gene>
    <name evidence="18" type="ORF">JKP88DRAFT_296915</name>
</gene>
<evidence type="ECO:0000256" key="16">
    <source>
        <dbReference type="SAM" id="MobiDB-lite"/>
    </source>
</evidence>
<dbReference type="InterPro" id="IPR023214">
    <property type="entry name" value="HAD_sf"/>
</dbReference>
<dbReference type="OrthoDB" id="116380at2759"/>
<dbReference type="Gene3D" id="3.40.50.1000">
    <property type="entry name" value="HAD superfamily/HAD-like"/>
    <property type="match status" value="1"/>
</dbReference>
<dbReference type="NCBIfam" id="TIGR01517">
    <property type="entry name" value="ATPase-IIB_Ca"/>
    <property type="match status" value="1"/>
</dbReference>
<dbReference type="PROSITE" id="PS00154">
    <property type="entry name" value="ATPASE_E1_E2"/>
    <property type="match status" value="1"/>
</dbReference>
<evidence type="ECO:0000256" key="3">
    <source>
        <dbReference type="ARBA" id="ARBA00022568"/>
    </source>
</evidence>
<keyword evidence="5" id="KW-0479">Metal-binding</keyword>
<evidence type="ECO:0000256" key="2">
    <source>
        <dbReference type="ARBA" id="ARBA00022448"/>
    </source>
</evidence>
<dbReference type="Pfam" id="PF00122">
    <property type="entry name" value="E1-E2_ATPase"/>
    <property type="match status" value="1"/>
</dbReference>
<dbReference type="InterPro" id="IPR018303">
    <property type="entry name" value="ATPase_P-typ_P_site"/>
</dbReference>
<dbReference type="CDD" id="cd02081">
    <property type="entry name" value="P-type_ATPase_Ca_PMCA-like"/>
    <property type="match status" value="1"/>
</dbReference>
<dbReference type="SUPFAM" id="SSF56784">
    <property type="entry name" value="HAD-like"/>
    <property type="match status" value="1"/>
</dbReference>
<evidence type="ECO:0000256" key="5">
    <source>
        <dbReference type="ARBA" id="ARBA00022723"/>
    </source>
</evidence>
<comment type="subcellular location">
    <subcellularLocation>
        <location evidence="1">Endomembrane system</location>
        <topology evidence="1">Multi-pass membrane protein</topology>
    </subcellularLocation>
    <subcellularLocation>
        <location evidence="15">Membrane</location>
        <topology evidence="15">Multi-pass membrane protein</topology>
    </subcellularLocation>
</comment>
<dbReference type="SUPFAM" id="SSF81653">
    <property type="entry name" value="Calcium ATPase, transduction domain A"/>
    <property type="match status" value="1"/>
</dbReference>
<feature type="transmembrane region" description="Helical" evidence="15">
    <location>
        <begin position="1047"/>
        <end position="1068"/>
    </location>
</feature>
<evidence type="ECO:0000256" key="4">
    <source>
        <dbReference type="ARBA" id="ARBA00022692"/>
    </source>
</evidence>
<dbReference type="InterPro" id="IPR023299">
    <property type="entry name" value="ATPase_P-typ_cyto_dom_N"/>
</dbReference>
<dbReference type="InterPro" id="IPR059000">
    <property type="entry name" value="ATPase_P-type_domA"/>
</dbReference>
<dbReference type="Proteomes" id="UP000664859">
    <property type="component" value="Unassembled WGS sequence"/>
</dbReference>
<dbReference type="NCBIfam" id="TIGR01494">
    <property type="entry name" value="ATPase_P-type"/>
    <property type="match status" value="2"/>
</dbReference>
<dbReference type="Gene3D" id="1.20.1110.10">
    <property type="entry name" value="Calcium-transporting ATPase, transmembrane domain"/>
    <property type="match status" value="2"/>
</dbReference>
<protein>
    <recommendedName>
        <fullName evidence="15">Calcium-transporting ATPase</fullName>
        <ecNumber evidence="15">7.2.2.10</ecNumber>
    </recommendedName>
</protein>
<evidence type="ECO:0000256" key="10">
    <source>
        <dbReference type="ARBA" id="ARBA00022967"/>
    </source>
</evidence>
<proteinExistence type="inferred from homology"/>
<dbReference type="GO" id="GO:0012505">
    <property type="term" value="C:endomembrane system"/>
    <property type="evidence" value="ECO:0007669"/>
    <property type="project" value="UniProtKB-SubCell"/>
</dbReference>
<dbReference type="FunFam" id="1.20.1110.10:FF:000039">
    <property type="entry name" value="Calcium-transporting ATPase"/>
    <property type="match status" value="1"/>
</dbReference>
<dbReference type="InterPro" id="IPR008250">
    <property type="entry name" value="ATPase_P-typ_transduc_dom_A_sf"/>
</dbReference>
<evidence type="ECO:0000256" key="8">
    <source>
        <dbReference type="ARBA" id="ARBA00022840"/>
    </source>
</evidence>
<keyword evidence="4 15" id="KW-0812">Transmembrane</keyword>
<evidence type="ECO:0000259" key="17">
    <source>
        <dbReference type="SMART" id="SM00831"/>
    </source>
</evidence>
<comment type="catalytic activity">
    <reaction evidence="14 15">
        <text>Ca(2+)(in) + ATP + H2O = Ca(2+)(out) + ADP + phosphate + H(+)</text>
        <dbReference type="Rhea" id="RHEA:18105"/>
        <dbReference type="ChEBI" id="CHEBI:15377"/>
        <dbReference type="ChEBI" id="CHEBI:15378"/>
        <dbReference type="ChEBI" id="CHEBI:29108"/>
        <dbReference type="ChEBI" id="CHEBI:30616"/>
        <dbReference type="ChEBI" id="CHEBI:43474"/>
        <dbReference type="ChEBI" id="CHEBI:456216"/>
        <dbReference type="EC" id="7.2.2.10"/>
    </reaction>
</comment>
<dbReference type="InterPro" id="IPR006408">
    <property type="entry name" value="P-type_ATPase_IIB"/>
</dbReference>
<sequence length="1098" mass="119466">MRHRVSRSQSRGPLLRFDAAMRRPRRAAAAAQRCRQRRGSAARQTQRSAAREAEAPAAAAASAPSTPLNTLLCIHAYHPHASATLSPRAHEAKENKERLEKQFGGTLKLAAGLGVDLITGLTPDQVISQREKFGNNCFPEPPMKGFLKLFLEAFNDTILMVLIAAAVVSLIIGIVEEPGHGWIEGTAILIAVLIVAFVTAGNDYSKELQFRALEKSSEESERALVLRHGETLQCHPDELVVGDVVMLKAGDSIPADGIIFEGEGVRSNESGLTGEPDDLDKRPDGKNPFVFSSCLITEVGNSSDAKILVTAVGERSEWGKIRATLTSEPTETPLQVKLDAMATMIGYVGVGFAVCTFVVLVIMIWARHGGQDVLQRIVEAFIICVTIIVVAIPEGLPLAVTISLAYSTRKMYKDQNLIRVLAACETMGNATNICSDKTGTLTMNQMTVVEGWFGDKQVLDLVTQNCSINRSCKLHFKDEHGKVLHKPKVIGSATEGALVILTTDWGFNVVTLKKALFDPAVDREYPFNSAKKRSSVLVARKDGGGGGGVRLYCKGASERVLGDCAFITDPDGKPQPLTAHKRHELDEMIFGMADRALRTICLAHKDYAGTAELPAGWETASPDSDDMVCDAIVGIMDPLRPEVKEAVATAQRAGVMVRMVTGDNIHTAKAIARDCGILREGGVALEGPSFRAMTPAQVDEVLPRLQVLARSTPNDKYLLVTRLNGHNMPRNEAEWKELHDKDGLRGLSWAADRDKMLPGYADEWHKANPGGGEVVGVTGDGTNDAPALKAADVGLSMGITGTKVAQNASDIVILDDRFSSIVRAIMWGRSVYDNIRKFLQFQLTVNVVALSIVFIGSIAGFDPPLNAVMMLWVNLIMDTMGALALGTESPTPALLQRKPYSRRAPLISRPMARNIMTMSLFQLALLLGLLFAPEWREKAPADVEGFVWDPHTHKPVYHKLINFQEKCFKGCLDYDYVHYSLIFNAFVFSQIFNEFNARSIGNEWNVLKGITSNPMFLAIIVITLGLQIFVIEVGGEFTKTAGLTWDQWLITAALGAITIPLGILMRFVPVAENPKDFAGYDVTAAALPAVTPSPDKLA</sequence>
<dbReference type="PANTHER" id="PTHR24093">
    <property type="entry name" value="CATION TRANSPORTING ATPASE"/>
    <property type="match status" value="1"/>
</dbReference>
<evidence type="ECO:0000313" key="19">
    <source>
        <dbReference type="Proteomes" id="UP000664859"/>
    </source>
</evidence>
<dbReference type="AlphaFoldDB" id="A0A835ZLB8"/>
<evidence type="ECO:0000256" key="9">
    <source>
        <dbReference type="ARBA" id="ARBA00022842"/>
    </source>
</evidence>
<keyword evidence="7 15" id="KW-0106">Calcium</keyword>
<dbReference type="InterPro" id="IPR044492">
    <property type="entry name" value="P_typ_ATPase_HD_dom"/>
</dbReference>
<dbReference type="EC" id="7.2.2.10" evidence="15"/>
<keyword evidence="11 15" id="KW-1133">Transmembrane helix</keyword>
<keyword evidence="2 15" id="KW-0813">Transport</keyword>
<dbReference type="Pfam" id="PF13246">
    <property type="entry name" value="Cation_ATPase"/>
    <property type="match status" value="1"/>
</dbReference>
<feature type="transmembrane region" description="Helical" evidence="15">
    <location>
        <begin position="344"/>
        <end position="365"/>
    </location>
</feature>
<evidence type="ECO:0000256" key="11">
    <source>
        <dbReference type="ARBA" id="ARBA00022989"/>
    </source>
</evidence>
<keyword evidence="8 15" id="KW-0067">ATP-binding</keyword>
<dbReference type="Pfam" id="PF00689">
    <property type="entry name" value="Cation_ATPase_C"/>
    <property type="match status" value="1"/>
</dbReference>
<evidence type="ECO:0000313" key="18">
    <source>
        <dbReference type="EMBL" id="KAG5190998.1"/>
    </source>
</evidence>
<evidence type="ECO:0000256" key="13">
    <source>
        <dbReference type="ARBA" id="ARBA00023136"/>
    </source>
</evidence>
<keyword evidence="3 15" id="KW-0109">Calcium transport</keyword>
<dbReference type="GO" id="GO:0005388">
    <property type="term" value="F:P-type calcium transporter activity"/>
    <property type="evidence" value="ECO:0007669"/>
    <property type="project" value="UniProtKB-EC"/>
</dbReference>
<keyword evidence="6 15" id="KW-0547">Nucleotide-binding</keyword>
<feature type="transmembrane region" description="Helical" evidence="15">
    <location>
        <begin position="377"/>
        <end position="406"/>
    </location>
</feature>
<comment type="caution">
    <text evidence="18">The sequence shown here is derived from an EMBL/GenBank/DDBJ whole genome shotgun (WGS) entry which is preliminary data.</text>
</comment>
<evidence type="ECO:0000256" key="12">
    <source>
        <dbReference type="ARBA" id="ARBA00023065"/>
    </source>
</evidence>
<keyword evidence="13 15" id="KW-0472">Membrane</keyword>
<evidence type="ECO:0000256" key="15">
    <source>
        <dbReference type="RuleBase" id="RU361146"/>
    </source>
</evidence>
<dbReference type="GO" id="GO:0005886">
    <property type="term" value="C:plasma membrane"/>
    <property type="evidence" value="ECO:0007669"/>
    <property type="project" value="TreeGrafter"/>
</dbReference>
<dbReference type="SFLD" id="SFLDG00002">
    <property type="entry name" value="C1.7:_P-type_atpase_like"/>
    <property type="match status" value="1"/>
</dbReference>
<dbReference type="SUPFAM" id="SSF81660">
    <property type="entry name" value="Metal cation-transporting ATPase, ATP-binding domain N"/>
    <property type="match status" value="1"/>
</dbReference>
<feature type="region of interest" description="Disordered" evidence="16">
    <location>
        <begin position="1"/>
        <end position="62"/>
    </location>
</feature>
<feature type="domain" description="Cation-transporting P-type ATPase N-terminal" evidence="17">
    <location>
        <begin position="90"/>
        <end position="174"/>
    </location>
</feature>
<evidence type="ECO:0000256" key="7">
    <source>
        <dbReference type="ARBA" id="ARBA00022837"/>
    </source>
</evidence>
<dbReference type="InterPro" id="IPR023298">
    <property type="entry name" value="ATPase_P-typ_TM_dom_sf"/>
</dbReference>
<dbReference type="GO" id="GO:0005524">
    <property type="term" value="F:ATP binding"/>
    <property type="evidence" value="ECO:0007669"/>
    <property type="project" value="UniProtKB-KW"/>
</dbReference>